<dbReference type="GO" id="GO:0005524">
    <property type="term" value="F:ATP binding"/>
    <property type="evidence" value="ECO:0007669"/>
    <property type="project" value="UniProtKB-KW"/>
</dbReference>
<keyword evidence="7" id="KW-0067">ATP-binding</keyword>
<dbReference type="FunCoup" id="B4CY61">
    <property type="interactions" value="113"/>
</dbReference>
<dbReference type="InParanoid" id="B4CY61"/>
<dbReference type="SUPFAM" id="SSF55874">
    <property type="entry name" value="ATPase domain of HSP90 chaperone/DNA topoisomerase II/histidine kinase"/>
    <property type="match status" value="1"/>
</dbReference>
<dbReference type="InterPro" id="IPR050482">
    <property type="entry name" value="Sensor_HK_TwoCompSys"/>
</dbReference>
<keyword evidence="4" id="KW-0808">Transferase</keyword>
<keyword evidence="9" id="KW-1133">Transmembrane helix</keyword>
<dbReference type="EC" id="2.7.13.3" evidence="2"/>
<reference evidence="11 12" key="1">
    <citation type="journal article" date="2011" name="J. Bacteriol.">
        <title>Genome sequence of Chthoniobacter flavus Ellin428, an aerobic heterotrophic soil bacterium.</title>
        <authorList>
            <person name="Kant R."/>
            <person name="van Passel M.W."/>
            <person name="Palva A."/>
            <person name="Lucas S."/>
            <person name="Lapidus A."/>
            <person name="Glavina Del Rio T."/>
            <person name="Dalin E."/>
            <person name="Tice H."/>
            <person name="Bruce D."/>
            <person name="Goodwin L."/>
            <person name="Pitluck S."/>
            <person name="Larimer F.W."/>
            <person name="Land M.L."/>
            <person name="Hauser L."/>
            <person name="Sangwan P."/>
            <person name="de Vos W.M."/>
            <person name="Janssen P.H."/>
            <person name="Smidt H."/>
        </authorList>
    </citation>
    <scope>NUCLEOTIDE SEQUENCE [LARGE SCALE GENOMIC DNA]</scope>
    <source>
        <strain evidence="11 12">Ellin428</strain>
    </source>
</reference>
<feature type="domain" description="Histidine kinase" evidence="10">
    <location>
        <begin position="244"/>
        <end position="332"/>
    </location>
</feature>
<protein>
    <recommendedName>
        <fullName evidence="2">histidine kinase</fullName>
        <ecNumber evidence="2">2.7.13.3</ecNumber>
    </recommendedName>
</protein>
<dbReference type="InterPro" id="IPR036890">
    <property type="entry name" value="HATPase_C_sf"/>
</dbReference>
<evidence type="ECO:0000256" key="2">
    <source>
        <dbReference type="ARBA" id="ARBA00012438"/>
    </source>
</evidence>
<comment type="catalytic activity">
    <reaction evidence="1">
        <text>ATP + protein L-histidine = ADP + protein N-phospho-L-histidine.</text>
        <dbReference type="EC" id="2.7.13.3"/>
    </reaction>
</comment>
<evidence type="ECO:0000256" key="8">
    <source>
        <dbReference type="ARBA" id="ARBA00023012"/>
    </source>
</evidence>
<dbReference type="GO" id="GO:0046983">
    <property type="term" value="F:protein dimerization activity"/>
    <property type="evidence" value="ECO:0007669"/>
    <property type="project" value="InterPro"/>
</dbReference>
<evidence type="ECO:0000256" key="5">
    <source>
        <dbReference type="ARBA" id="ARBA00022741"/>
    </source>
</evidence>
<proteinExistence type="predicted"/>
<dbReference type="Gene3D" id="1.20.5.1930">
    <property type="match status" value="1"/>
</dbReference>
<dbReference type="PROSITE" id="PS50109">
    <property type="entry name" value="HIS_KIN"/>
    <property type="match status" value="1"/>
</dbReference>
<accession>B4CY61</accession>
<keyword evidence="8" id="KW-0902">Two-component regulatory system</keyword>
<dbReference type="PANTHER" id="PTHR24421:SF10">
    <property type="entry name" value="NITRATE_NITRITE SENSOR PROTEIN NARQ"/>
    <property type="match status" value="1"/>
</dbReference>
<dbReference type="AlphaFoldDB" id="B4CY61"/>
<dbReference type="InterPro" id="IPR005467">
    <property type="entry name" value="His_kinase_dom"/>
</dbReference>
<keyword evidence="9" id="KW-0812">Transmembrane</keyword>
<organism evidence="11 12">
    <name type="scientific">Chthoniobacter flavus Ellin428</name>
    <dbReference type="NCBI Taxonomy" id="497964"/>
    <lineage>
        <taxon>Bacteria</taxon>
        <taxon>Pseudomonadati</taxon>
        <taxon>Verrucomicrobiota</taxon>
        <taxon>Spartobacteria</taxon>
        <taxon>Chthoniobacterales</taxon>
        <taxon>Chthoniobacteraceae</taxon>
        <taxon>Chthoniobacter</taxon>
    </lineage>
</organism>
<dbReference type="SMART" id="SM00387">
    <property type="entry name" value="HATPase_c"/>
    <property type="match status" value="1"/>
</dbReference>
<feature type="transmembrane region" description="Helical" evidence="9">
    <location>
        <begin position="41"/>
        <end position="74"/>
    </location>
</feature>
<keyword evidence="3" id="KW-0597">Phosphoprotein</keyword>
<evidence type="ECO:0000256" key="7">
    <source>
        <dbReference type="ARBA" id="ARBA00022840"/>
    </source>
</evidence>
<keyword evidence="9" id="KW-0472">Membrane</keyword>
<evidence type="ECO:0000256" key="1">
    <source>
        <dbReference type="ARBA" id="ARBA00000085"/>
    </source>
</evidence>
<keyword evidence="5" id="KW-0547">Nucleotide-binding</keyword>
<dbReference type="EMBL" id="ABVL01000003">
    <property type="protein sequence ID" value="EDY21209.1"/>
    <property type="molecule type" value="Genomic_DNA"/>
</dbReference>
<dbReference type="eggNOG" id="COG4585">
    <property type="taxonomic scope" value="Bacteria"/>
</dbReference>
<name>B4CY61_9BACT</name>
<evidence type="ECO:0000256" key="6">
    <source>
        <dbReference type="ARBA" id="ARBA00022777"/>
    </source>
</evidence>
<dbReference type="STRING" id="497964.CfE428DRAFT_1502"/>
<dbReference type="PANTHER" id="PTHR24421">
    <property type="entry name" value="NITRATE/NITRITE SENSOR PROTEIN NARX-RELATED"/>
    <property type="match status" value="1"/>
</dbReference>
<dbReference type="RefSeq" id="WP_006978828.1">
    <property type="nucleotide sequence ID" value="NZ_ABVL01000003.1"/>
</dbReference>
<keyword evidence="6 11" id="KW-0418">Kinase</keyword>
<dbReference type="Proteomes" id="UP000005824">
    <property type="component" value="Unassembled WGS sequence"/>
</dbReference>
<evidence type="ECO:0000256" key="3">
    <source>
        <dbReference type="ARBA" id="ARBA00022553"/>
    </source>
</evidence>
<feature type="transmembrane region" description="Helical" evidence="9">
    <location>
        <begin position="15"/>
        <end position="34"/>
    </location>
</feature>
<keyword evidence="12" id="KW-1185">Reference proteome</keyword>
<dbReference type="Pfam" id="PF07730">
    <property type="entry name" value="HisKA_3"/>
    <property type="match status" value="1"/>
</dbReference>
<dbReference type="InterPro" id="IPR003594">
    <property type="entry name" value="HATPase_dom"/>
</dbReference>
<comment type="caution">
    <text evidence="11">The sequence shown here is derived from an EMBL/GenBank/DDBJ whole genome shotgun (WGS) entry which is preliminary data.</text>
</comment>
<dbReference type="GO" id="GO:0016020">
    <property type="term" value="C:membrane"/>
    <property type="evidence" value="ECO:0007669"/>
    <property type="project" value="InterPro"/>
</dbReference>
<dbReference type="CDD" id="cd16917">
    <property type="entry name" value="HATPase_UhpB-NarQ-NarX-like"/>
    <property type="match status" value="1"/>
</dbReference>
<dbReference type="Pfam" id="PF02518">
    <property type="entry name" value="HATPase_c"/>
    <property type="match status" value="1"/>
</dbReference>
<dbReference type="GO" id="GO:0000155">
    <property type="term" value="F:phosphorelay sensor kinase activity"/>
    <property type="evidence" value="ECO:0007669"/>
    <property type="project" value="InterPro"/>
</dbReference>
<evidence type="ECO:0000259" key="10">
    <source>
        <dbReference type="PROSITE" id="PS50109"/>
    </source>
</evidence>
<dbReference type="InterPro" id="IPR011712">
    <property type="entry name" value="Sig_transdc_His_kin_sub3_dim/P"/>
</dbReference>
<gene>
    <name evidence="11" type="ORF">CfE428DRAFT_1502</name>
</gene>
<evidence type="ECO:0000313" key="11">
    <source>
        <dbReference type="EMBL" id="EDY21209.1"/>
    </source>
</evidence>
<evidence type="ECO:0000313" key="12">
    <source>
        <dbReference type="Proteomes" id="UP000005824"/>
    </source>
</evidence>
<sequence>MKKRLLDFLAKQPKSWLWMETIILALAVGFLDYATGYEVSVVLFYSLPILLMVWFGDRASSVFVALLCAIIWWWADEASGHPYEQGWHQVWETAVRLGYFLFFVVTGTAVKSRIKLLEHSRQLEQEIIRISEREQRRIGQDLHDGLCQYYAAVGCAAGSLKLNLEKQGSPAAQSAAEIEELILKGVGEARSLARGLSPVENEERGLQFALEDLVHTITKLQSIDCHFICTSPVSVFDNNRANHLFRIAQEAINNATRHGKASVVGVRLSCEHGIVQLTIEDNGCGIPQPLPSSRGMGLNIMQYRARMIDGQLEVAPRPEGGTIVTCSFHQLNPHKPAHDHGILR</sequence>
<dbReference type="Gene3D" id="3.30.565.10">
    <property type="entry name" value="Histidine kinase-like ATPase, C-terminal domain"/>
    <property type="match status" value="1"/>
</dbReference>
<evidence type="ECO:0000256" key="9">
    <source>
        <dbReference type="SAM" id="Phobius"/>
    </source>
</evidence>
<evidence type="ECO:0000256" key="4">
    <source>
        <dbReference type="ARBA" id="ARBA00022679"/>
    </source>
</evidence>